<keyword evidence="2" id="KW-0808">Transferase</keyword>
<comment type="caution">
    <text evidence="2">The sequence shown here is derived from an EMBL/GenBank/DDBJ whole genome shotgun (WGS) entry which is preliminary data.</text>
</comment>
<evidence type="ECO:0000313" key="3">
    <source>
        <dbReference type="Proteomes" id="UP000281128"/>
    </source>
</evidence>
<dbReference type="OrthoDB" id="7208981at2"/>
<dbReference type="Gene3D" id="3.30.1540.10">
    <property type="entry name" value="formyl-coa transferase, domain 3"/>
    <property type="match status" value="1"/>
</dbReference>
<dbReference type="PANTHER" id="PTHR48228">
    <property type="entry name" value="SUCCINYL-COA--D-CITRAMALATE COA-TRANSFERASE"/>
    <property type="match status" value="1"/>
</dbReference>
<dbReference type="EMBL" id="RAPE01000001">
    <property type="protein sequence ID" value="RKF16405.1"/>
    <property type="molecule type" value="Genomic_DNA"/>
</dbReference>
<sequence length="359" mass="37423">MLSGVRVVEFEGLGPAPFAGMMLADLGAEVIVVHRPTPSPLTGEQSLLDRGKRSITLDLKSPADLGVARALCDRADALIEGLRPGVMERLGLGPETCHARNPALVYGRMTGWGQDGPRADQAGHDLNYLATSGALWHASAPGEPPFPPPTMLGDIGGGALYLVAGVLAGLLAVRGGAPGPVVDAAIVDGSAHMTALLMALRQAGSMSARRGEGLLDGPHWARCYACADGGFISVQCVEPQFYAAFLAVLGLDDTPALAEQHDPGQWPRQTAQLAGVFAAEPVAHWAALFDGTDACVAPVLSPDAAAQEPHMRARGVWQAPGGVLQPAPAPRFDGARRDPAPVPRRGQHSQEIRDELGRS</sequence>
<dbReference type="InterPro" id="IPR003673">
    <property type="entry name" value="CoA-Trfase_fam_III"/>
</dbReference>
<dbReference type="RefSeq" id="WP_121163440.1">
    <property type="nucleotide sequence ID" value="NZ_RAPE01000001.1"/>
</dbReference>
<organism evidence="2 3">
    <name type="scientific">Roseovarius spongiae</name>
    <dbReference type="NCBI Taxonomy" id="2320272"/>
    <lineage>
        <taxon>Bacteria</taxon>
        <taxon>Pseudomonadati</taxon>
        <taxon>Pseudomonadota</taxon>
        <taxon>Alphaproteobacteria</taxon>
        <taxon>Rhodobacterales</taxon>
        <taxon>Roseobacteraceae</taxon>
        <taxon>Roseovarius</taxon>
    </lineage>
</organism>
<gene>
    <name evidence="2" type="ORF">D6850_02285</name>
</gene>
<dbReference type="Gene3D" id="3.40.50.10540">
    <property type="entry name" value="Crotonobetainyl-coa:carnitine coa-transferase, domain 1"/>
    <property type="match status" value="1"/>
</dbReference>
<dbReference type="InterPro" id="IPR023606">
    <property type="entry name" value="CoA-Trfase_III_dom_1_sf"/>
</dbReference>
<dbReference type="SUPFAM" id="SSF89796">
    <property type="entry name" value="CoA-transferase family III (CaiB/BaiF)"/>
    <property type="match status" value="1"/>
</dbReference>
<feature type="region of interest" description="Disordered" evidence="1">
    <location>
        <begin position="316"/>
        <end position="359"/>
    </location>
</feature>
<dbReference type="InterPro" id="IPR044855">
    <property type="entry name" value="CoA-Trfase_III_dom3_sf"/>
</dbReference>
<dbReference type="InterPro" id="IPR050509">
    <property type="entry name" value="CoA-transferase_III"/>
</dbReference>
<feature type="compositionally biased region" description="Basic and acidic residues" evidence="1">
    <location>
        <begin position="348"/>
        <end position="359"/>
    </location>
</feature>
<dbReference type="AlphaFoldDB" id="A0A3A8B6A2"/>
<evidence type="ECO:0000313" key="2">
    <source>
        <dbReference type="EMBL" id="RKF16405.1"/>
    </source>
</evidence>
<evidence type="ECO:0000256" key="1">
    <source>
        <dbReference type="SAM" id="MobiDB-lite"/>
    </source>
</evidence>
<dbReference type="GO" id="GO:0016740">
    <property type="term" value="F:transferase activity"/>
    <property type="evidence" value="ECO:0007669"/>
    <property type="project" value="UniProtKB-KW"/>
</dbReference>
<dbReference type="Pfam" id="PF02515">
    <property type="entry name" value="CoA_transf_3"/>
    <property type="match status" value="1"/>
</dbReference>
<keyword evidence="3" id="KW-1185">Reference proteome</keyword>
<accession>A0A3A8B6A2</accession>
<dbReference type="Proteomes" id="UP000281128">
    <property type="component" value="Unassembled WGS sequence"/>
</dbReference>
<protein>
    <submittedName>
        <fullName evidence="2">CoA transferase</fullName>
    </submittedName>
</protein>
<reference evidence="2 3" key="1">
    <citation type="submission" date="2018-09" db="EMBL/GenBank/DDBJ databases">
        <title>Roseovarius spongiae sp. nov., isolated from a marine sponge.</title>
        <authorList>
            <person name="Zhuang L."/>
            <person name="Luo L."/>
        </authorList>
    </citation>
    <scope>NUCLEOTIDE SEQUENCE [LARGE SCALE GENOMIC DNA]</scope>
    <source>
        <strain evidence="2 3">HN-E21</strain>
    </source>
</reference>
<dbReference type="PANTHER" id="PTHR48228:SF5">
    <property type="entry name" value="ALPHA-METHYLACYL-COA RACEMASE"/>
    <property type="match status" value="1"/>
</dbReference>
<proteinExistence type="predicted"/>
<name>A0A3A8B6A2_9RHOB</name>